<dbReference type="PANTHER" id="PTHR47481:SF28">
    <property type="entry name" value="RETROTRANSPOSON COPIA-LIKE N-TERMINAL DOMAIN-CONTAINING PROTEIN"/>
    <property type="match status" value="1"/>
</dbReference>
<feature type="region of interest" description="Disordered" evidence="1">
    <location>
        <begin position="97"/>
        <end position="116"/>
    </location>
</feature>
<dbReference type="OMA" id="HESWLED"/>
<evidence type="ECO:0000313" key="2">
    <source>
        <dbReference type="Proteomes" id="UP000189703"/>
    </source>
</evidence>
<dbReference type="OrthoDB" id="1937754at2759"/>
<dbReference type="KEGG" id="nnu:104609616"/>
<dbReference type="InParanoid" id="A0A1U8BCH4"/>
<dbReference type="GeneID" id="104609616"/>
<reference evidence="3" key="1">
    <citation type="submission" date="2025-08" db="UniProtKB">
        <authorList>
            <consortium name="RefSeq"/>
        </authorList>
    </citation>
    <scope>IDENTIFICATION</scope>
</reference>
<dbReference type="RefSeq" id="XP_010274293.1">
    <property type="nucleotide sequence ID" value="XM_010275991.1"/>
</dbReference>
<organism evidence="2 3">
    <name type="scientific">Nelumbo nucifera</name>
    <name type="common">Sacred lotus</name>
    <dbReference type="NCBI Taxonomy" id="4432"/>
    <lineage>
        <taxon>Eukaryota</taxon>
        <taxon>Viridiplantae</taxon>
        <taxon>Streptophyta</taxon>
        <taxon>Embryophyta</taxon>
        <taxon>Tracheophyta</taxon>
        <taxon>Spermatophyta</taxon>
        <taxon>Magnoliopsida</taxon>
        <taxon>Proteales</taxon>
        <taxon>Nelumbonaceae</taxon>
        <taxon>Nelumbo</taxon>
    </lineage>
</organism>
<proteinExistence type="predicted"/>
<keyword evidence="2" id="KW-1185">Reference proteome</keyword>
<dbReference type="AlphaFoldDB" id="A0A1U8BCH4"/>
<gene>
    <name evidence="3" type="primary">LOC104609616</name>
</gene>
<evidence type="ECO:0000256" key="1">
    <source>
        <dbReference type="SAM" id="MobiDB-lite"/>
    </source>
</evidence>
<feature type="compositionally biased region" description="Low complexity" evidence="1">
    <location>
        <begin position="99"/>
        <end position="110"/>
    </location>
</feature>
<sequence>MDRHRSACVELADFLSHKQNPLLTVSTISKPVLKSELIIYILSGLGSEYESVVTTLTNRPDAANFSIVDIMGALLNHESWLEDLALASDTRSANLAGVPPKKNNFQKPPQRFSPNFNNNRGVNTSHNQYENNFDPNWYPDSGATHHMTPNIDNLQSRTEYTGPNQVNVGNGQDICHVPSICKNLFSVSRFTKNNDLFFEFHRGCCYVKDYTGRILLQGASRNGLYSFPTSATITPEALLKEHTSLRG</sequence>
<dbReference type="eggNOG" id="KOG0017">
    <property type="taxonomic scope" value="Eukaryota"/>
</dbReference>
<dbReference type="Proteomes" id="UP000189703">
    <property type="component" value="Unplaced"/>
</dbReference>
<protein>
    <submittedName>
        <fullName evidence="3">Uncharacterized protein LOC104609616</fullName>
    </submittedName>
</protein>
<dbReference type="PANTHER" id="PTHR47481">
    <property type="match status" value="1"/>
</dbReference>
<name>A0A1U8BCH4_NELNU</name>
<accession>A0A1U8BCH4</accession>
<evidence type="ECO:0000313" key="3">
    <source>
        <dbReference type="RefSeq" id="XP_010274293.1"/>
    </source>
</evidence>